<organism evidence="12 13">
    <name type="scientific">Pelodiscus sinensis</name>
    <name type="common">Chinese softshell turtle</name>
    <name type="synonym">Trionyx sinensis</name>
    <dbReference type="NCBI Taxonomy" id="13735"/>
    <lineage>
        <taxon>Eukaryota</taxon>
        <taxon>Metazoa</taxon>
        <taxon>Chordata</taxon>
        <taxon>Craniata</taxon>
        <taxon>Vertebrata</taxon>
        <taxon>Euteleostomi</taxon>
        <taxon>Archelosauria</taxon>
        <taxon>Testudinata</taxon>
        <taxon>Testudines</taxon>
        <taxon>Cryptodira</taxon>
        <taxon>Trionychia</taxon>
        <taxon>Trionychidae</taxon>
        <taxon>Pelodiscus</taxon>
    </lineage>
</organism>
<evidence type="ECO:0000313" key="12">
    <source>
        <dbReference type="Ensembl" id="ENSPSIP00000000193.1"/>
    </source>
</evidence>
<dbReference type="PANTHER" id="PTHR37984">
    <property type="entry name" value="PROTEIN CBG26694"/>
    <property type="match status" value="1"/>
</dbReference>
<dbReference type="Gene3D" id="3.10.20.370">
    <property type="match status" value="1"/>
</dbReference>
<evidence type="ECO:0000259" key="11">
    <source>
        <dbReference type="PROSITE" id="PS50878"/>
    </source>
</evidence>
<dbReference type="AlphaFoldDB" id="K7EWN3"/>
<dbReference type="InterPro" id="IPR043128">
    <property type="entry name" value="Rev_trsase/Diguanyl_cyclase"/>
</dbReference>
<evidence type="ECO:0000256" key="1">
    <source>
        <dbReference type="ARBA" id="ARBA00010879"/>
    </source>
</evidence>
<dbReference type="GO" id="GO:0008233">
    <property type="term" value="F:peptidase activity"/>
    <property type="evidence" value="ECO:0007669"/>
    <property type="project" value="UniProtKB-KW"/>
</dbReference>
<dbReference type="PROSITE" id="PS50878">
    <property type="entry name" value="RT_POL"/>
    <property type="match status" value="1"/>
</dbReference>
<keyword evidence="6" id="KW-0540">Nuclease</keyword>
<evidence type="ECO:0000256" key="9">
    <source>
        <dbReference type="ARBA" id="ARBA00022918"/>
    </source>
</evidence>
<sequence>MTRWGVVEKSRSEWRSPIVLVPKKDGATRFCIDFRKLNAVSKFDAYPMPRVDELLERLGQAEYLSTIDLTKGYWQIPLAPAAREKTAFATPFGLFQFVTMPFGLHGAAATFQRMMDEILEDHREYATAYIDDIVVFSRTWEDHLQQLEAVLRALQRAGLTANPKKCQFGNREVSYLGYTVGRGRLKPLLDKVQAIRDYPRPHTKRQVRQFLGLVGYYRRFINHFASLAAPLTDLTKKDRPQRVVWTPQGVRAFEALRECLMSGPVLRPPDFEKPFILQTDASEVGLGAVLAQEEEGTEYPVAYLSRKLFPREKNYAVIEKEALAVKWAIDSLRYFLTGNAFTLVTDHEPLKWMQTMKDNNARIMRWYLSLQPFRFEVKHRPGKDNENADCLSRLPGDEQPGGVGTLQRGEVCDGVEQPRHSSEADGAAAEPAISAAGPSGGGGTRHHAAPGRAGDDVGRATPGTARGGGIKGAGEARGRGAEPAGPADPTGQEPAAAGQEP</sequence>
<evidence type="ECO:0000256" key="2">
    <source>
        <dbReference type="ARBA" id="ARBA00012180"/>
    </source>
</evidence>
<feature type="compositionally biased region" description="Low complexity" evidence="10">
    <location>
        <begin position="424"/>
        <end position="437"/>
    </location>
</feature>
<dbReference type="FunFam" id="3.30.70.270:FF:000020">
    <property type="entry name" value="Transposon Tf2-6 polyprotein-like Protein"/>
    <property type="match status" value="1"/>
</dbReference>
<dbReference type="GeneTree" id="ENSGT01100000263500"/>
<dbReference type="FunFam" id="3.10.10.10:FF:000007">
    <property type="entry name" value="Retrovirus-related Pol polyprotein from transposon 17.6-like Protein"/>
    <property type="match status" value="1"/>
</dbReference>
<dbReference type="GO" id="GO:0003964">
    <property type="term" value="F:RNA-directed DNA polymerase activity"/>
    <property type="evidence" value="ECO:0007669"/>
    <property type="project" value="UniProtKB-KW"/>
</dbReference>
<evidence type="ECO:0000256" key="3">
    <source>
        <dbReference type="ARBA" id="ARBA00022670"/>
    </source>
</evidence>
<proteinExistence type="inferred from homology"/>
<keyword evidence="3" id="KW-0645">Protease</keyword>
<protein>
    <recommendedName>
        <fullName evidence="2">ribonuclease H</fullName>
        <ecNumber evidence="2">3.1.26.4</ecNumber>
    </recommendedName>
</protein>
<feature type="domain" description="Reverse transcriptase" evidence="11">
    <location>
        <begin position="2"/>
        <end position="180"/>
    </location>
</feature>
<dbReference type="FunFam" id="3.10.20.370:FF:000001">
    <property type="entry name" value="Retrovirus-related Pol polyprotein from transposon 17.6-like protein"/>
    <property type="match status" value="1"/>
</dbReference>
<dbReference type="Gene3D" id="3.10.10.10">
    <property type="entry name" value="HIV Type 1 Reverse Transcriptase, subunit A, domain 1"/>
    <property type="match status" value="1"/>
</dbReference>
<dbReference type="Proteomes" id="UP000007267">
    <property type="component" value="Unassembled WGS sequence"/>
</dbReference>
<dbReference type="Ensembl" id="ENSPSIT00000000193.1">
    <property type="protein sequence ID" value="ENSPSIP00000000193.1"/>
    <property type="gene ID" value="ENSPSIG00000000193.1"/>
</dbReference>
<evidence type="ECO:0000256" key="4">
    <source>
        <dbReference type="ARBA" id="ARBA00022679"/>
    </source>
</evidence>
<dbReference type="CDD" id="cd01647">
    <property type="entry name" value="RT_LTR"/>
    <property type="match status" value="1"/>
</dbReference>
<dbReference type="OMA" id="SACICEL"/>
<comment type="similarity">
    <text evidence="1">Belongs to the beta type-B retroviral polymerase family. HERV class-II K(HML-2) pol subfamily.</text>
</comment>
<dbReference type="SUPFAM" id="SSF56672">
    <property type="entry name" value="DNA/RNA polymerases"/>
    <property type="match status" value="1"/>
</dbReference>
<evidence type="ECO:0000313" key="13">
    <source>
        <dbReference type="Proteomes" id="UP000007267"/>
    </source>
</evidence>
<dbReference type="InterPro" id="IPR050951">
    <property type="entry name" value="Retrovirus_Pol_polyprotein"/>
</dbReference>
<keyword evidence="5" id="KW-0548">Nucleotidyltransferase</keyword>
<reference evidence="13" key="1">
    <citation type="submission" date="2011-10" db="EMBL/GenBank/DDBJ databases">
        <authorList>
            <consortium name="Soft-shell Turtle Genome Consortium"/>
        </authorList>
    </citation>
    <scope>NUCLEOTIDE SEQUENCE [LARGE SCALE GENOMIC DNA]</scope>
    <source>
        <strain evidence="13">Daiwa-1</strain>
    </source>
</reference>
<accession>K7EWN3</accession>
<dbReference type="GO" id="GO:0004523">
    <property type="term" value="F:RNA-DNA hybrid ribonuclease activity"/>
    <property type="evidence" value="ECO:0007669"/>
    <property type="project" value="UniProtKB-EC"/>
</dbReference>
<dbReference type="CDD" id="cd09274">
    <property type="entry name" value="RNase_HI_RT_Ty3"/>
    <property type="match status" value="1"/>
</dbReference>
<dbReference type="Gene3D" id="3.30.70.270">
    <property type="match status" value="2"/>
</dbReference>
<evidence type="ECO:0000256" key="10">
    <source>
        <dbReference type="SAM" id="MobiDB-lite"/>
    </source>
</evidence>
<evidence type="ECO:0000256" key="6">
    <source>
        <dbReference type="ARBA" id="ARBA00022722"/>
    </source>
</evidence>
<dbReference type="Pfam" id="PF00078">
    <property type="entry name" value="RVT_1"/>
    <property type="match status" value="1"/>
</dbReference>
<evidence type="ECO:0000256" key="5">
    <source>
        <dbReference type="ARBA" id="ARBA00022695"/>
    </source>
</evidence>
<dbReference type="EMBL" id="AGCU01190569">
    <property type="status" value="NOT_ANNOTATED_CDS"/>
    <property type="molecule type" value="Genomic_DNA"/>
</dbReference>
<dbReference type="HOGENOM" id="CLU_000384_33_10_1"/>
<keyword evidence="4" id="KW-0808">Transferase</keyword>
<feature type="region of interest" description="Disordered" evidence="10">
    <location>
        <begin position="380"/>
        <end position="501"/>
    </location>
</feature>
<reference evidence="13" key="2">
    <citation type="journal article" date="2013" name="Nat. Genet.">
        <title>The draft genomes of soft-shell turtle and green sea turtle yield insights into the development and evolution of the turtle-specific body plan.</title>
        <authorList>
            <person name="Wang Z."/>
            <person name="Pascual-Anaya J."/>
            <person name="Zadissa A."/>
            <person name="Li W."/>
            <person name="Niimura Y."/>
            <person name="Huang Z."/>
            <person name="Li C."/>
            <person name="White S."/>
            <person name="Xiong Z."/>
            <person name="Fang D."/>
            <person name="Wang B."/>
            <person name="Ming Y."/>
            <person name="Chen Y."/>
            <person name="Zheng Y."/>
            <person name="Kuraku S."/>
            <person name="Pignatelli M."/>
            <person name="Herrero J."/>
            <person name="Beal K."/>
            <person name="Nozawa M."/>
            <person name="Li Q."/>
            <person name="Wang J."/>
            <person name="Zhang H."/>
            <person name="Yu L."/>
            <person name="Shigenobu S."/>
            <person name="Wang J."/>
            <person name="Liu J."/>
            <person name="Flicek P."/>
            <person name="Searle S."/>
            <person name="Wang J."/>
            <person name="Kuratani S."/>
            <person name="Yin Y."/>
            <person name="Aken B."/>
            <person name="Zhang G."/>
            <person name="Irie N."/>
        </authorList>
    </citation>
    <scope>NUCLEOTIDE SEQUENCE [LARGE SCALE GENOMIC DNA]</scope>
    <source>
        <strain evidence="13">Daiwa-1</strain>
    </source>
</reference>
<keyword evidence="9" id="KW-0695">RNA-directed DNA polymerase</keyword>
<reference evidence="12" key="4">
    <citation type="submission" date="2025-09" db="UniProtKB">
        <authorList>
            <consortium name="Ensembl"/>
        </authorList>
    </citation>
    <scope>IDENTIFICATION</scope>
</reference>
<evidence type="ECO:0000256" key="7">
    <source>
        <dbReference type="ARBA" id="ARBA00022759"/>
    </source>
</evidence>
<name>K7EWN3_PELSI</name>
<dbReference type="PANTHER" id="PTHR37984:SF5">
    <property type="entry name" value="PROTEIN NYNRIN-LIKE"/>
    <property type="match status" value="1"/>
</dbReference>
<dbReference type="EC" id="3.1.26.4" evidence="2"/>
<dbReference type="GO" id="GO:0006508">
    <property type="term" value="P:proteolysis"/>
    <property type="evidence" value="ECO:0007669"/>
    <property type="project" value="UniProtKB-KW"/>
</dbReference>
<dbReference type="InterPro" id="IPR043502">
    <property type="entry name" value="DNA/RNA_pol_sf"/>
</dbReference>
<dbReference type="Pfam" id="PF17917">
    <property type="entry name" value="RT_RNaseH"/>
    <property type="match status" value="1"/>
</dbReference>
<keyword evidence="7" id="KW-0255">Endonuclease</keyword>
<dbReference type="InterPro" id="IPR000477">
    <property type="entry name" value="RT_dom"/>
</dbReference>
<dbReference type="eggNOG" id="KOG0017">
    <property type="taxonomic scope" value="Eukaryota"/>
</dbReference>
<keyword evidence="13" id="KW-1185">Reference proteome</keyword>
<dbReference type="InterPro" id="IPR041373">
    <property type="entry name" value="RT_RNaseH"/>
</dbReference>
<reference evidence="12" key="3">
    <citation type="submission" date="2025-08" db="UniProtKB">
        <authorList>
            <consortium name="Ensembl"/>
        </authorList>
    </citation>
    <scope>IDENTIFICATION</scope>
</reference>
<keyword evidence="8" id="KW-0378">Hydrolase</keyword>
<dbReference type="STRING" id="13735.ENSPSIP00000000193"/>
<evidence type="ECO:0000256" key="8">
    <source>
        <dbReference type="ARBA" id="ARBA00022801"/>
    </source>
</evidence>